<gene>
    <name evidence="1" type="ORF">AWB66_05873</name>
</gene>
<dbReference type="STRING" id="326475.AWB66_05873"/>
<keyword evidence="2" id="KW-1185">Reference proteome</keyword>
<accession>A0A158KDH6</accession>
<dbReference type="AlphaFoldDB" id="A0A158KDH6"/>
<evidence type="ECO:0000313" key="1">
    <source>
        <dbReference type="EMBL" id="SAL78590.1"/>
    </source>
</evidence>
<name>A0A158KDH6_9BURK</name>
<dbReference type="RefSeq" id="WP_087633577.1">
    <property type="nucleotide sequence ID" value="NZ_FCNZ02000043.1"/>
</dbReference>
<sequence>MTEQYTSEIGFDLGWDYARFGRVLSDERANPDVIRGYKAGLCHFTTPQRHPNRFESKWLQLRLSALRRGRIVQTEVTPEFLKRIDVAACPITLVELTHSQLQDSDWSVDRINNDGAYAEGNLVIMSTRANTAKGTKAYGEICELATGRACDERLTTREWGRLRSVMAAACQLDKVYYMPLLTAHPLSCPANSYTCLQILAAGVVREARARNAVVKYLNRFQPRSSQQQRLSLAFERLALLMKNATYAYDAFSDDGVQKMLSRIAV</sequence>
<protein>
    <submittedName>
        <fullName evidence="1">Uncharacterized protein</fullName>
    </submittedName>
</protein>
<reference evidence="1" key="1">
    <citation type="submission" date="2016-01" db="EMBL/GenBank/DDBJ databases">
        <authorList>
            <person name="Peeters Charlotte."/>
        </authorList>
    </citation>
    <scope>NUCLEOTIDE SEQUENCE</scope>
    <source>
        <strain evidence="1">LMG 22936</strain>
    </source>
</reference>
<dbReference type="EMBL" id="FCNZ02000043">
    <property type="protein sequence ID" value="SAL78590.1"/>
    <property type="molecule type" value="Genomic_DNA"/>
</dbReference>
<evidence type="ECO:0000313" key="2">
    <source>
        <dbReference type="Proteomes" id="UP000054717"/>
    </source>
</evidence>
<organism evidence="1 2">
    <name type="scientific">Caballeronia telluris</name>
    <dbReference type="NCBI Taxonomy" id="326475"/>
    <lineage>
        <taxon>Bacteria</taxon>
        <taxon>Pseudomonadati</taxon>
        <taxon>Pseudomonadota</taxon>
        <taxon>Betaproteobacteria</taxon>
        <taxon>Burkholderiales</taxon>
        <taxon>Burkholderiaceae</taxon>
        <taxon>Caballeronia</taxon>
    </lineage>
</organism>
<dbReference type="Proteomes" id="UP000054717">
    <property type="component" value="Unassembled WGS sequence"/>
</dbReference>
<comment type="caution">
    <text evidence="1">The sequence shown here is derived from an EMBL/GenBank/DDBJ whole genome shotgun (WGS) entry which is preliminary data.</text>
</comment>
<proteinExistence type="predicted"/>